<dbReference type="PANTHER" id="PTHR43818:SF10">
    <property type="entry name" value="NADH-DEPENDENT DEHYDROGENASE-RELATED"/>
    <property type="match status" value="1"/>
</dbReference>
<evidence type="ECO:0000259" key="3">
    <source>
        <dbReference type="Pfam" id="PF19051"/>
    </source>
</evidence>
<dbReference type="InterPro" id="IPR043906">
    <property type="entry name" value="Gfo/Idh/MocA_OxRdtase_bact_C"/>
</dbReference>
<proteinExistence type="predicted"/>
<feature type="region of interest" description="Disordered" evidence="1">
    <location>
        <begin position="428"/>
        <end position="447"/>
    </location>
</feature>
<sequence>MKSDDAASARGGAGGLSRRRAIQAGSAAAFAIVPRHVLGGAGYVAPNEKITLACVGFGTQAIREIGGILASPDVQVVSVCDVEKDGAHYLEWGKGQLRGEIRKLIGNPRWREGDDRVPGGRDVGREVVEGYYAKQRGKDAFKGCSTYADFRELLDREKDVTAVKVMTPDHTHAAISLAALKRGLNVIVHKPLANRVLEARAVIEAARQNRIATHFMPASEGAYQRRALEMIRDGAIGTLREIHNWSMRPMWPQFDAVPADRPPVPEGFDWTLWLGPSRDRPYHPAYTHTTFRGWYEFGAGSIADMGHYSLWPIFQALELDAPESVESTPSHVSTSVDGICRRIKNDYSFPAACTVRMRFAAKGDRGPIDLHWYDGGIKPPVPDELMAEDRELAEEGMLFVGDRGKVLGGFRAEDPRLIPEPRMRAYLNEKGRPDDAGRGRGGRQGGDAAARNAAWIDAFKGGPASYGDFTLAGPISDAMNLAAISLRLGGRRVHWDPKAARITNIAEANRYLSRDYRPGWEL</sequence>
<keyword evidence="4" id="KW-0560">Oxidoreductase</keyword>
<dbReference type="Proteomes" id="UP000324233">
    <property type="component" value="Chromosome"/>
</dbReference>
<dbReference type="Gene3D" id="3.40.50.720">
    <property type="entry name" value="NAD(P)-binding Rossmann-like Domain"/>
    <property type="match status" value="1"/>
</dbReference>
<dbReference type="PANTHER" id="PTHR43818">
    <property type="entry name" value="BCDNA.GH03377"/>
    <property type="match status" value="1"/>
</dbReference>
<evidence type="ECO:0000313" key="5">
    <source>
        <dbReference type="Proteomes" id="UP000324233"/>
    </source>
</evidence>
<dbReference type="KEGG" id="agv:OJF2_62500"/>
<feature type="domain" description="Gfo/Idh/MocA-like oxidoreductase bacterial type C-terminal" evidence="3">
    <location>
        <begin position="261"/>
        <end position="348"/>
    </location>
</feature>
<dbReference type="AlphaFoldDB" id="A0A5B9WBR9"/>
<dbReference type="SUPFAM" id="SSF55347">
    <property type="entry name" value="Glyceraldehyde-3-phosphate dehydrogenase-like, C-terminal domain"/>
    <property type="match status" value="1"/>
</dbReference>
<accession>A0A5B9WBR9</accession>
<dbReference type="Pfam" id="PF19051">
    <property type="entry name" value="GFO_IDH_MocA_C2"/>
    <property type="match status" value="1"/>
</dbReference>
<dbReference type="GO" id="GO:0000166">
    <property type="term" value="F:nucleotide binding"/>
    <property type="evidence" value="ECO:0007669"/>
    <property type="project" value="InterPro"/>
</dbReference>
<keyword evidence="5" id="KW-1185">Reference proteome</keyword>
<evidence type="ECO:0000313" key="4">
    <source>
        <dbReference type="EMBL" id="QEH37659.1"/>
    </source>
</evidence>
<reference evidence="4 5" key="1">
    <citation type="submission" date="2019-08" db="EMBL/GenBank/DDBJ databases">
        <title>Deep-cultivation of Planctomycetes and their phenomic and genomic characterization uncovers novel biology.</title>
        <authorList>
            <person name="Wiegand S."/>
            <person name="Jogler M."/>
            <person name="Boedeker C."/>
            <person name="Pinto D."/>
            <person name="Vollmers J."/>
            <person name="Rivas-Marin E."/>
            <person name="Kohn T."/>
            <person name="Peeters S.H."/>
            <person name="Heuer A."/>
            <person name="Rast P."/>
            <person name="Oberbeckmann S."/>
            <person name="Bunk B."/>
            <person name="Jeske O."/>
            <person name="Meyerdierks A."/>
            <person name="Storesund J.E."/>
            <person name="Kallscheuer N."/>
            <person name="Luecker S."/>
            <person name="Lage O.M."/>
            <person name="Pohl T."/>
            <person name="Merkel B.J."/>
            <person name="Hornburger P."/>
            <person name="Mueller R.-W."/>
            <person name="Bruemmer F."/>
            <person name="Labrenz M."/>
            <person name="Spormann A.M."/>
            <person name="Op den Camp H."/>
            <person name="Overmann J."/>
            <person name="Amann R."/>
            <person name="Jetten M.S.M."/>
            <person name="Mascher T."/>
            <person name="Medema M.H."/>
            <person name="Devos D.P."/>
            <person name="Kaster A.-K."/>
            <person name="Ovreas L."/>
            <person name="Rohde M."/>
            <person name="Galperin M.Y."/>
            <person name="Jogler C."/>
        </authorList>
    </citation>
    <scope>NUCLEOTIDE SEQUENCE [LARGE SCALE GENOMIC DNA]</scope>
    <source>
        <strain evidence="4 5">OJF2</strain>
    </source>
</reference>
<dbReference type="OrthoDB" id="9792935at2"/>
<feature type="compositionally biased region" description="Basic and acidic residues" evidence="1">
    <location>
        <begin position="428"/>
        <end position="438"/>
    </location>
</feature>
<evidence type="ECO:0000259" key="2">
    <source>
        <dbReference type="Pfam" id="PF01408"/>
    </source>
</evidence>
<dbReference type="RefSeq" id="WP_148597186.1">
    <property type="nucleotide sequence ID" value="NZ_CP042997.1"/>
</dbReference>
<dbReference type="InterPro" id="IPR036291">
    <property type="entry name" value="NAD(P)-bd_dom_sf"/>
</dbReference>
<name>A0A5B9WBR9_9BACT</name>
<dbReference type="InterPro" id="IPR050463">
    <property type="entry name" value="Gfo/Idh/MocA_oxidrdct_glycsds"/>
</dbReference>
<feature type="domain" description="Gfo/Idh/MocA-like oxidoreductase N-terminal" evidence="2">
    <location>
        <begin position="143"/>
        <end position="209"/>
    </location>
</feature>
<gene>
    <name evidence="4" type="primary">iolG_19</name>
    <name evidence="4" type="ORF">OJF2_62500</name>
</gene>
<dbReference type="SUPFAM" id="SSF51735">
    <property type="entry name" value="NAD(P)-binding Rossmann-fold domains"/>
    <property type="match status" value="1"/>
</dbReference>
<dbReference type="EC" id="1.1.1.18" evidence="4"/>
<dbReference type="EMBL" id="CP042997">
    <property type="protein sequence ID" value="QEH37659.1"/>
    <property type="molecule type" value="Genomic_DNA"/>
</dbReference>
<evidence type="ECO:0000256" key="1">
    <source>
        <dbReference type="SAM" id="MobiDB-lite"/>
    </source>
</evidence>
<dbReference type="GO" id="GO:0050112">
    <property type="term" value="F:inositol 2-dehydrogenase (NAD+) activity"/>
    <property type="evidence" value="ECO:0007669"/>
    <property type="project" value="UniProtKB-EC"/>
</dbReference>
<organism evidence="4 5">
    <name type="scientific">Aquisphaera giovannonii</name>
    <dbReference type="NCBI Taxonomy" id="406548"/>
    <lineage>
        <taxon>Bacteria</taxon>
        <taxon>Pseudomonadati</taxon>
        <taxon>Planctomycetota</taxon>
        <taxon>Planctomycetia</taxon>
        <taxon>Isosphaerales</taxon>
        <taxon>Isosphaeraceae</taxon>
        <taxon>Aquisphaera</taxon>
    </lineage>
</organism>
<dbReference type="Pfam" id="PF01408">
    <property type="entry name" value="GFO_IDH_MocA"/>
    <property type="match status" value="1"/>
</dbReference>
<protein>
    <submittedName>
        <fullName evidence="4">Inositol 2-dehydrogenase/D-chiro-inositol 3-dehydrogenase</fullName>
        <ecNumber evidence="4">1.1.1.18</ecNumber>
    </submittedName>
</protein>
<dbReference type="InterPro" id="IPR000683">
    <property type="entry name" value="Gfo/Idh/MocA-like_OxRdtase_N"/>
</dbReference>